<name>A0A6J4Q194_9ACTN</name>
<dbReference type="EMBL" id="CADCUY010000487">
    <property type="protein sequence ID" value="CAA9427493.1"/>
    <property type="molecule type" value="Genomic_DNA"/>
</dbReference>
<reference evidence="2" key="1">
    <citation type="submission" date="2020-02" db="EMBL/GenBank/DDBJ databases">
        <authorList>
            <person name="Meier V. D."/>
        </authorList>
    </citation>
    <scope>NUCLEOTIDE SEQUENCE</scope>
    <source>
        <strain evidence="2">AVDCRST_MAG35</strain>
    </source>
</reference>
<keyword evidence="1" id="KW-0472">Membrane</keyword>
<protein>
    <submittedName>
        <fullName evidence="2">Uncharacterized protein</fullName>
    </submittedName>
</protein>
<accession>A0A6J4Q194</accession>
<gene>
    <name evidence="2" type="ORF">AVDCRST_MAG35-2381</name>
</gene>
<dbReference type="AlphaFoldDB" id="A0A6J4Q194"/>
<keyword evidence="1" id="KW-1133">Transmembrane helix</keyword>
<keyword evidence="1" id="KW-0812">Transmembrane</keyword>
<evidence type="ECO:0000256" key="1">
    <source>
        <dbReference type="SAM" id="Phobius"/>
    </source>
</evidence>
<feature type="transmembrane region" description="Helical" evidence="1">
    <location>
        <begin position="12"/>
        <end position="36"/>
    </location>
</feature>
<proteinExistence type="predicted"/>
<sequence length="140" mass="13917">MPVHPLTRGAGTGLAVGLALAGLHTAAYALLFAWSALTSEHAGPAVEAAGYVLLIGAVSAVVGGAVGTVGGWLVGAAVLLAPRARPRVLAVLVVLAVMVPLTAPLPREGFALPFSWVGAASTVLAAAAMAWRAPRIAAPW</sequence>
<feature type="transmembrane region" description="Helical" evidence="1">
    <location>
        <begin position="111"/>
        <end position="131"/>
    </location>
</feature>
<feature type="transmembrane region" description="Helical" evidence="1">
    <location>
        <begin position="88"/>
        <end position="105"/>
    </location>
</feature>
<feature type="transmembrane region" description="Helical" evidence="1">
    <location>
        <begin position="48"/>
        <end position="81"/>
    </location>
</feature>
<evidence type="ECO:0000313" key="2">
    <source>
        <dbReference type="EMBL" id="CAA9427493.1"/>
    </source>
</evidence>
<organism evidence="2">
    <name type="scientific">uncultured Quadrisphaera sp</name>
    <dbReference type="NCBI Taxonomy" id="904978"/>
    <lineage>
        <taxon>Bacteria</taxon>
        <taxon>Bacillati</taxon>
        <taxon>Actinomycetota</taxon>
        <taxon>Actinomycetes</taxon>
        <taxon>Kineosporiales</taxon>
        <taxon>Kineosporiaceae</taxon>
        <taxon>Quadrisphaera</taxon>
        <taxon>environmental samples</taxon>
    </lineage>
</organism>